<dbReference type="GO" id="GO:0050982">
    <property type="term" value="P:detection of mechanical stimulus"/>
    <property type="evidence" value="ECO:0007669"/>
    <property type="project" value="TreeGrafter"/>
</dbReference>
<dbReference type="Proteomes" id="UP000678393">
    <property type="component" value="Unassembled WGS sequence"/>
</dbReference>
<dbReference type="Pfam" id="PF20519">
    <property type="entry name" value="Polycystin_dom"/>
    <property type="match status" value="1"/>
</dbReference>
<keyword evidence="10" id="KW-1185">Reference proteome</keyword>
<dbReference type="Pfam" id="PF08016">
    <property type="entry name" value="PKD_channel"/>
    <property type="match status" value="1"/>
</dbReference>
<evidence type="ECO:0000313" key="10">
    <source>
        <dbReference type="Proteomes" id="UP000678393"/>
    </source>
</evidence>
<comment type="similarity">
    <text evidence="2">Belongs to the polycystin family.</text>
</comment>
<dbReference type="GO" id="GO:0016020">
    <property type="term" value="C:membrane"/>
    <property type="evidence" value="ECO:0007669"/>
    <property type="project" value="UniProtKB-SubCell"/>
</dbReference>
<evidence type="ECO:0000256" key="4">
    <source>
        <dbReference type="ARBA" id="ARBA00022989"/>
    </source>
</evidence>
<dbReference type="InterPro" id="IPR046791">
    <property type="entry name" value="Polycystin_dom"/>
</dbReference>
<evidence type="ECO:0000256" key="5">
    <source>
        <dbReference type="ARBA" id="ARBA00023136"/>
    </source>
</evidence>
<keyword evidence="4 6" id="KW-1133">Transmembrane helix</keyword>
<sequence>VKAPVEYFAWLENILVPWLFPEEDYSGRSIISEDRQYTSVWSLYRLGAPRLRQVRMKKGDCMYDSVYTGQCVDKFSIIHQETTEFCLGWSPIPCPPTDQFHVTAGAWYYRLDISILEFPIAGEYNTYGGKGYTVNLDINLIIVTAIIQEMKKYFWVDRQTRAVILEFTLYCPNVDHFVHVTLLAEFLETGGVIPYVSIYPFTVYDPPGFFGTYILICEILYTFFTVFGFVYVLYVFSKEKWAALKNCWFMVDFAAVIVATAAASMFYLRLSSVTIALSKMEEDRTQFISFQQVVLWDKGVIACLGFLVAIAFFRLLKLAGYSEVTMKVRMKISVCVDM</sequence>
<evidence type="ECO:0000256" key="3">
    <source>
        <dbReference type="ARBA" id="ARBA00022692"/>
    </source>
</evidence>
<feature type="domain" description="Polycystin cation channel PKD1/PKD2" evidence="7">
    <location>
        <begin position="212"/>
        <end position="325"/>
    </location>
</feature>
<name>A0A8S3YDU5_9EUPU</name>
<dbReference type="InterPro" id="IPR013122">
    <property type="entry name" value="PKD1_2_channel"/>
</dbReference>
<evidence type="ECO:0000256" key="2">
    <source>
        <dbReference type="ARBA" id="ARBA00007200"/>
    </source>
</evidence>
<evidence type="ECO:0000313" key="9">
    <source>
        <dbReference type="EMBL" id="CAG5115237.1"/>
    </source>
</evidence>
<reference evidence="9" key="1">
    <citation type="submission" date="2021-04" db="EMBL/GenBank/DDBJ databases">
        <authorList>
            <consortium name="Molecular Ecology Group"/>
        </authorList>
    </citation>
    <scope>NUCLEOTIDE SEQUENCE</scope>
</reference>
<dbReference type="OrthoDB" id="444119at2759"/>
<accession>A0A8S3YDU5</accession>
<evidence type="ECO:0000256" key="1">
    <source>
        <dbReference type="ARBA" id="ARBA00004141"/>
    </source>
</evidence>
<feature type="transmembrane region" description="Helical" evidence="6">
    <location>
        <begin position="248"/>
        <end position="268"/>
    </location>
</feature>
<keyword evidence="5 6" id="KW-0472">Membrane</keyword>
<dbReference type="PANTHER" id="PTHR10877:SF150">
    <property type="entry name" value="REJ DOMAIN-CONTAINING PROTEIN"/>
    <property type="match status" value="1"/>
</dbReference>
<comment type="subcellular location">
    <subcellularLocation>
        <location evidence="1">Membrane</location>
        <topology evidence="1">Multi-pass membrane protein</topology>
    </subcellularLocation>
</comment>
<dbReference type="InterPro" id="IPR051223">
    <property type="entry name" value="Polycystin"/>
</dbReference>
<protein>
    <submittedName>
        <fullName evidence="9">Uncharacterized protein</fullName>
    </submittedName>
</protein>
<dbReference type="EMBL" id="CAJHNH020000091">
    <property type="protein sequence ID" value="CAG5115237.1"/>
    <property type="molecule type" value="Genomic_DNA"/>
</dbReference>
<evidence type="ECO:0000259" key="7">
    <source>
        <dbReference type="Pfam" id="PF08016"/>
    </source>
</evidence>
<dbReference type="PANTHER" id="PTHR10877">
    <property type="entry name" value="POLYCYSTIN FAMILY MEMBER"/>
    <property type="match status" value="1"/>
</dbReference>
<keyword evidence="3 6" id="KW-0812">Transmembrane</keyword>
<feature type="domain" description="Polycystin" evidence="8">
    <location>
        <begin position="7"/>
        <end position="203"/>
    </location>
</feature>
<proteinExistence type="inferred from homology"/>
<evidence type="ECO:0000256" key="6">
    <source>
        <dbReference type="SAM" id="Phobius"/>
    </source>
</evidence>
<feature type="transmembrane region" description="Helical" evidence="6">
    <location>
        <begin position="210"/>
        <end position="236"/>
    </location>
</feature>
<feature type="transmembrane region" description="Helical" evidence="6">
    <location>
        <begin position="299"/>
        <end position="321"/>
    </location>
</feature>
<dbReference type="GO" id="GO:0005262">
    <property type="term" value="F:calcium channel activity"/>
    <property type="evidence" value="ECO:0007669"/>
    <property type="project" value="TreeGrafter"/>
</dbReference>
<dbReference type="AlphaFoldDB" id="A0A8S3YDU5"/>
<comment type="caution">
    <text evidence="9">The sequence shown here is derived from an EMBL/GenBank/DDBJ whole genome shotgun (WGS) entry which is preliminary data.</text>
</comment>
<gene>
    <name evidence="9" type="ORF">CUNI_LOCUS795</name>
</gene>
<evidence type="ECO:0000259" key="8">
    <source>
        <dbReference type="Pfam" id="PF20519"/>
    </source>
</evidence>
<organism evidence="9 10">
    <name type="scientific">Candidula unifasciata</name>
    <dbReference type="NCBI Taxonomy" id="100452"/>
    <lineage>
        <taxon>Eukaryota</taxon>
        <taxon>Metazoa</taxon>
        <taxon>Spiralia</taxon>
        <taxon>Lophotrochozoa</taxon>
        <taxon>Mollusca</taxon>
        <taxon>Gastropoda</taxon>
        <taxon>Heterobranchia</taxon>
        <taxon>Euthyneura</taxon>
        <taxon>Panpulmonata</taxon>
        <taxon>Eupulmonata</taxon>
        <taxon>Stylommatophora</taxon>
        <taxon>Helicina</taxon>
        <taxon>Helicoidea</taxon>
        <taxon>Geomitridae</taxon>
        <taxon>Candidula</taxon>
    </lineage>
</organism>
<feature type="non-terminal residue" evidence="9">
    <location>
        <position position="1"/>
    </location>
</feature>